<accession>A0A0M2K5P0</accession>
<gene>
    <name evidence="2" type="ORF">WN67_08210</name>
</gene>
<comment type="caution">
    <text evidence="2">The sequence shown here is derived from an EMBL/GenBank/DDBJ whole genome shotgun (WGS) entry which is preliminary data.</text>
</comment>
<dbReference type="InterPro" id="IPR029063">
    <property type="entry name" value="SAM-dependent_MTases_sf"/>
</dbReference>
<feature type="domain" description="Methyltransferase type 11" evidence="1">
    <location>
        <begin position="155"/>
        <end position="202"/>
    </location>
</feature>
<dbReference type="GO" id="GO:0008757">
    <property type="term" value="F:S-adenosylmethionine-dependent methyltransferase activity"/>
    <property type="evidence" value="ECO:0007669"/>
    <property type="project" value="InterPro"/>
</dbReference>
<protein>
    <recommendedName>
        <fullName evidence="1">Methyltransferase type 11 domain-containing protein</fullName>
    </recommendedName>
</protein>
<evidence type="ECO:0000259" key="1">
    <source>
        <dbReference type="Pfam" id="PF08241"/>
    </source>
</evidence>
<evidence type="ECO:0000313" key="2">
    <source>
        <dbReference type="EMBL" id="KKF02487.1"/>
    </source>
</evidence>
<dbReference type="Proteomes" id="UP000034150">
    <property type="component" value="Unassembled WGS sequence"/>
</dbReference>
<sequence length="320" mass="35753">MAVLTLNDLIEQNLLICPVCSSPLIKQEDRWLCSSVACRHSSQPFLSIDQMPVFVNFENSILEQGKLIATRGSSEVRRSRLQRARSRLVNRRNAVAERAVSTMERMLLEDWAQVRRPRILIVGGGTMGSGLEGLYQNSAVDLLGFDVYVSPLVQFVADGHSIPLADGSMDGVVVQAVLEHVLDPAVVVAEIYRVLRDGGIVYSDTPFMQQVHEGPYDFTRFTESGHRYLFKRFRRIDSGVVAGPGSSLLWSIRYFVRALTRSMRAGEIVGLAFFWLVHLDRLVDARHSIDGANSVFFLGLKHQHLLGETDIVEHYLGGLA</sequence>
<keyword evidence="3" id="KW-1185">Reference proteome</keyword>
<dbReference type="EMBL" id="LAUZ02000005">
    <property type="protein sequence ID" value="KKF02487.1"/>
    <property type="molecule type" value="Genomic_DNA"/>
</dbReference>
<evidence type="ECO:0000313" key="3">
    <source>
        <dbReference type="Proteomes" id="UP000034150"/>
    </source>
</evidence>
<dbReference type="InterPro" id="IPR013216">
    <property type="entry name" value="Methyltransf_11"/>
</dbReference>
<dbReference type="Pfam" id="PF08241">
    <property type="entry name" value="Methyltransf_11"/>
    <property type="match status" value="1"/>
</dbReference>
<dbReference type="SUPFAM" id="SSF53335">
    <property type="entry name" value="S-adenosyl-L-methionine-dependent methyltransferases"/>
    <property type="match status" value="1"/>
</dbReference>
<name>A0A0M2K5P0_9MYCO</name>
<proteinExistence type="predicted"/>
<dbReference type="AlphaFoldDB" id="A0A0M2K5P0"/>
<dbReference type="CDD" id="cd02440">
    <property type="entry name" value="AdoMet_MTases"/>
    <property type="match status" value="1"/>
</dbReference>
<dbReference type="PATRIC" id="fig|1807.13.peg.695"/>
<dbReference type="Gene3D" id="3.40.50.150">
    <property type="entry name" value="Vaccinia Virus protein VP39"/>
    <property type="match status" value="1"/>
</dbReference>
<reference evidence="2 3" key="1">
    <citation type="journal article" date="2015" name="Genome Announc.">
        <title>Draft Genome Sequence of Mycobacterium obuense Strain UC1, Isolated from Patient Sputum.</title>
        <authorList>
            <person name="Greninger A.L."/>
            <person name="Cunningham G."/>
            <person name="Hsu E.D."/>
            <person name="Yu J.M."/>
            <person name="Chiu C.Y."/>
            <person name="Miller S."/>
        </authorList>
    </citation>
    <scope>NUCLEOTIDE SEQUENCE [LARGE SCALE GENOMIC DNA]</scope>
    <source>
        <strain evidence="2 3">UC1</strain>
    </source>
</reference>
<organism evidence="2 3">
    <name type="scientific">Mycolicibacterium obuense</name>
    <dbReference type="NCBI Taxonomy" id="1807"/>
    <lineage>
        <taxon>Bacteria</taxon>
        <taxon>Bacillati</taxon>
        <taxon>Actinomycetota</taxon>
        <taxon>Actinomycetes</taxon>
        <taxon>Mycobacteriales</taxon>
        <taxon>Mycobacteriaceae</taxon>
        <taxon>Mycolicibacterium</taxon>
    </lineage>
</organism>